<dbReference type="Proteomes" id="UP000028511">
    <property type="component" value="Unassembled WGS sequence"/>
</dbReference>
<organism evidence="1">
    <name type="scientific">Xenorhabdus bovienii str. puntauvense</name>
    <dbReference type="NCBI Taxonomy" id="1398201"/>
    <lineage>
        <taxon>Bacteria</taxon>
        <taxon>Pseudomonadati</taxon>
        <taxon>Pseudomonadota</taxon>
        <taxon>Gammaproteobacteria</taxon>
        <taxon>Enterobacterales</taxon>
        <taxon>Morganellaceae</taxon>
        <taxon>Xenorhabdus</taxon>
    </lineage>
</organism>
<dbReference type="RefSeq" id="WP_038217242.1">
    <property type="nucleotide sequence ID" value="NZ_CAWLWN010000202.1"/>
</dbReference>
<reference evidence="1" key="1">
    <citation type="submission" date="2013-07" db="EMBL/GenBank/DDBJ databases">
        <title>Sub-species coevolution in mutualistic symbiosis.</title>
        <authorList>
            <person name="Murfin K."/>
            <person name="Klassen J."/>
            <person name="Lee M."/>
            <person name="Forst S."/>
            <person name="Stock P."/>
            <person name="Goodrich-Blair H."/>
        </authorList>
    </citation>
    <scope>NUCLEOTIDE SEQUENCE [LARGE SCALE GENOMIC DNA]</scope>
    <source>
        <strain evidence="1">Puntauvense</strain>
    </source>
</reference>
<protein>
    <submittedName>
        <fullName evidence="1">Uncharacterized protein</fullName>
    </submittedName>
</protein>
<dbReference type="AlphaFoldDB" id="A0A077NEU5"/>
<sequence length="471" mass="55304">MMKNELSKKQSELLASFNKEELLEIIHALIRNNELAQTTLVSGYLLESEDILKLIEKEYKKRSKSKRFFDYYETDIFFGELHSYMATLFDTIIPLKPAESEVLLSNMLQDFERLSETKDTSSGGWQDYYYYLVESWIKALSLQKDIDKVTVANKLFNIFQGEYYFSVSLLVEYKSTLGLDILRQLRDIFYQHKNDDEALELSYSIKDIEFFKTYLDKEKEFLYPRYYLDYAELLIEDVRSDEAIVLLENLREKNNKLPVELNDDKIMELLIKANIEEGKKEEARQLCIDAFKEYYNHRFYELYENTLDKDEKGSAIKLFLDIANQYEENRFFYLLFLIEVERFDMINDYVLNLGKDNIIKITDSIIPSTARKVSSLLYKSGFPLSATLVRRALVEDVLGRGASKYYKYAVSDLKKSLDYGEKIQSTDDIASNQTYLTALYAKHKKKASFWSLAEEKIKGVSMDKDGAYYGK</sequence>
<comment type="caution">
    <text evidence="1">The sequence shown here is derived from an EMBL/GenBank/DDBJ whole genome shotgun (WGS) entry which is preliminary data.</text>
</comment>
<dbReference type="HOGENOM" id="CLU_030801_0_0_6"/>
<dbReference type="InterPro" id="IPR049245">
    <property type="entry name" value="DUF6880"/>
</dbReference>
<dbReference type="EMBL" id="CBSW010000153">
    <property type="protein sequence ID" value="CDG96857.1"/>
    <property type="molecule type" value="Genomic_DNA"/>
</dbReference>
<name>A0A077NEU5_XENBV</name>
<proteinExistence type="predicted"/>
<evidence type="ECO:0000313" key="1">
    <source>
        <dbReference type="EMBL" id="CDG96857.1"/>
    </source>
</evidence>
<dbReference type="Pfam" id="PF21810">
    <property type="entry name" value="DUF6880"/>
    <property type="match status" value="1"/>
</dbReference>
<gene>
    <name evidence="1" type="ORF">XBP1_2360002</name>
</gene>
<accession>A0A077NEU5</accession>